<sequence length="110" mass="11851">MGPRKGLRRGVVEDVPSRSRPLGDFRLGQAGAAAEPEPLTWAASGVWAPPARARRSDWFDAAQSGGAVSRPSFPARAPEVDAVVPAPVQRISVRAARGPVTRWRRCLRSE</sequence>
<evidence type="ECO:0000256" key="1">
    <source>
        <dbReference type="SAM" id="MobiDB-lite"/>
    </source>
</evidence>
<evidence type="ECO:0000313" key="2">
    <source>
        <dbReference type="EMBL" id="KAK2105605.1"/>
    </source>
</evidence>
<gene>
    <name evidence="2" type="ORF">P7K49_015119</name>
</gene>
<reference evidence="2 3" key="1">
    <citation type="submission" date="2023-05" db="EMBL/GenBank/DDBJ databases">
        <title>B98-5 Cell Line De Novo Hybrid Assembly: An Optical Mapping Approach.</title>
        <authorList>
            <person name="Kananen K."/>
            <person name="Auerbach J.A."/>
            <person name="Kautto E."/>
            <person name="Blachly J.S."/>
        </authorList>
    </citation>
    <scope>NUCLEOTIDE SEQUENCE [LARGE SCALE GENOMIC DNA]</scope>
    <source>
        <strain evidence="2">B95-8</strain>
        <tissue evidence="2">Cell line</tissue>
    </source>
</reference>
<organism evidence="2 3">
    <name type="scientific">Saguinus oedipus</name>
    <name type="common">Cotton-top tamarin</name>
    <name type="synonym">Oedipomidas oedipus</name>
    <dbReference type="NCBI Taxonomy" id="9490"/>
    <lineage>
        <taxon>Eukaryota</taxon>
        <taxon>Metazoa</taxon>
        <taxon>Chordata</taxon>
        <taxon>Craniata</taxon>
        <taxon>Vertebrata</taxon>
        <taxon>Euteleostomi</taxon>
        <taxon>Mammalia</taxon>
        <taxon>Eutheria</taxon>
        <taxon>Euarchontoglires</taxon>
        <taxon>Primates</taxon>
        <taxon>Haplorrhini</taxon>
        <taxon>Platyrrhini</taxon>
        <taxon>Cebidae</taxon>
        <taxon>Callitrichinae</taxon>
        <taxon>Saguinus</taxon>
    </lineage>
</organism>
<proteinExistence type="predicted"/>
<evidence type="ECO:0000313" key="3">
    <source>
        <dbReference type="Proteomes" id="UP001266305"/>
    </source>
</evidence>
<dbReference type="Proteomes" id="UP001266305">
    <property type="component" value="Unassembled WGS sequence"/>
</dbReference>
<keyword evidence="3" id="KW-1185">Reference proteome</keyword>
<feature type="compositionally biased region" description="Basic and acidic residues" evidence="1">
    <location>
        <begin position="10"/>
        <end position="23"/>
    </location>
</feature>
<comment type="caution">
    <text evidence="2">The sequence shown here is derived from an EMBL/GenBank/DDBJ whole genome shotgun (WGS) entry which is preliminary data.</text>
</comment>
<name>A0ABQ9V8C6_SAGOE</name>
<protein>
    <submittedName>
        <fullName evidence="2">Uncharacterized protein</fullName>
    </submittedName>
</protein>
<accession>A0ABQ9V8C6</accession>
<dbReference type="EMBL" id="JASSZA010000007">
    <property type="protein sequence ID" value="KAK2105605.1"/>
    <property type="molecule type" value="Genomic_DNA"/>
</dbReference>
<feature type="region of interest" description="Disordered" evidence="1">
    <location>
        <begin position="1"/>
        <end position="24"/>
    </location>
</feature>